<dbReference type="Gene3D" id="3.10.450.40">
    <property type="match status" value="2"/>
</dbReference>
<keyword evidence="11" id="KW-0812">Transmembrane</keyword>
<dbReference type="SUPFAM" id="SSF54416">
    <property type="entry name" value="Amine oxidase N-terminal region"/>
    <property type="match status" value="2"/>
</dbReference>
<dbReference type="InterPro" id="IPR000269">
    <property type="entry name" value="Cu_amine_oxidase"/>
</dbReference>
<evidence type="ECO:0000256" key="9">
    <source>
        <dbReference type="RuleBase" id="RU000672"/>
    </source>
</evidence>
<dbReference type="InterPro" id="IPR015328">
    <property type="entry name" value="DUF1965"/>
</dbReference>
<evidence type="ECO:0000256" key="5">
    <source>
        <dbReference type="ARBA" id="ARBA00023002"/>
    </source>
</evidence>
<evidence type="ECO:0000256" key="11">
    <source>
        <dbReference type="SAM" id="Phobius"/>
    </source>
</evidence>
<feature type="modified residue" description="2',4',5'-topaquinone" evidence="8">
    <location>
        <position position="513"/>
    </location>
</feature>
<dbReference type="EMBL" id="JACGCI010000042">
    <property type="protein sequence ID" value="KAF6752793.1"/>
    <property type="molecule type" value="Genomic_DNA"/>
</dbReference>
<evidence type="ECO:0000256" key="2">
    <source>
        <dbReference type="ARBA" id="ARBA00007983"/>
    </source>
</evidence>
<dbReference type="GO" id="GO:0005507">
    <property type="term" value="F:copper ion binding"/>
    <property type="evidence" value="ECO:0007669"/>
    <property type="project" value="InterPro"/>
</dbReference>
<dbReference type="EC" id="1.4.3.-" evidence="9"/>
<evidence type="ECO:0000256" key="8">
    <source>
        <dbReference type="PIRSR" id="PIRSR600269-51"/>
    </source>
</evidence>
<feature type="domain" description="Copper amine oxidase catalytic" evidence="12">
    <location>
        <begin position="355"/>
        <end position="770"/>
    </location>
</feature>
<keyword evidence="3 9" id="KW-0479">Metal-binding</keyword>
<keyword evidence="4 7" id="KW-0801">TPQ</keyword>
<evidence type="ECO:0000256" key="6">
    <source>
        <dbReference type="ARBA" id="ARBA00023008"/>
    </source>
</evidence>
<evidence type="ECO:0000256" key="10">
    <source>
        <dbReference type="SAM" id="MobiDB-lite"/>
    </source>
</evidence>
<keyword evidence="15" id="KW-1185">Reference proteome</keyword>
<comment type="PTM">
    <text evidence="8 9">Topaquinone (TPQ) is generated by copper-dependent autoxidation of a specific tyrosyl residue.</text>
</comment>
<evidence type="ECO:0000256" key="1">
    <source>
        <dbReference type="ARBA" id="ARBA00001935"/>
    </source>
</evidence>
<dbReference type="InterPro" id="IPR036460">
    <property type="entry name" value="Cu_amine_oxidase_C_sf"/>
</dbReference>
<keyword evidence="11" id="KW-1133">Transmembrane helix</keyword>
<organism evidence="14 15">
    <name type="scientific">Ephemerocybe angulata</name>
    <dbReference type="NCBI Taxonomy" id="980116"/>
    <lineage>
        <taxon>Eukaryota</taxon>
        <taxon>Fungi</taxon>
        <taxon>Dikarya</taxon>
        <taxon>Basidiomycota</taxon>
        <taxon>Agaricomycotina</taxon>
        <taxon>Agaricomycetes</taxon>
        <taxon>Agaricomycetidae</taxon>
        <taxon>Agaricales</taxon>
        <taxon>Agaricineae</taxon>
        <taxon>Psathyrellaceae</taxon>
        <taxon>Ephemerocybe</taxon>
    </lineage>
</organism>
<evidence type="ECO:0000256" key="3">
    <source>
        <dbReference type="ARBA" id="ARBA00022723"/>
    </source>
</evidence>
<dbReference type="GO" id="GO:0048038">
    <property type="term" value="F:quinone binding"/>
    <property type="evidence" value="ECO:0007669"/>
    <property type="project" value="InterPro"/>
</dbReference>
<dbReference type="PRINTS" id="PR00766">
    <property type="entry name" value="CUDAOXIDASE"/>
</dbReference>
<dbReference type="OrthoDB" id="3341590at2759"/>
<dbReference type="InterPro" id="IPR015798">
    <property type="entry name" value="Cu_amine_oxidase_C"/>
</dbReference>
<dbReference type="PANTHER" id="PTHR10638:SF20">
    <property type="entry name" value="AMINE OXIDASE"/>
    <property type="match status" value="1"/>
</dbReference>
<comment type="cofactor">
    <cofactor evidence="9">
        <name>Cu cation</name>
        <dbReference type="ChEBI" id="CHEBI:23378"/>
    </cofactor>
    <text evidence="9">Contains 1 topaquinone per subunit.</text>
</comment>
<dbReference type="Proteomes" id="UP000521943">
    <property type="component" value="Unassembled WGS sequence"/>
</dbReference>
<dbReference type="GO" id="GO:0005886">
    <property type="term" value="C:plasma membrane"/>
    <property type="evidence" value="ECO:0007669"/>
    <property type="project" value="TreeGrafter"/>
</dbReference>
<protein>
    <recommendedName>
        <fullName evidence="9">Amine oxidase</fullName>
        <ecNumber evidence="9">1.4.3.-</ecNumber>
    </recommendedName>
</protein>
<dbReference type="Pfam" id="PF01179">
    <property type="entry name" value="Cu_amine_oxid"/>
    <property type="match status" value="1"/>
</dbReference>
<accession>A0A8H6M273</accession>
<gene>
    <name evidence="14" type="ORF">DFP72DRAFT_1132232</name>
</gene>
<reference evidence="14 15" key="1">
    <citation type="submission" date="2020-07" db="EMBL/GenBank/DDBJ databases">
        <title>Comparative genomics of pyrophilous fungi reveals a link between fire events and developmental genes.</title>
        <authorList>
            <consortium name="DOE Joint Genome Institute"/>
            <person name="Steindorff A.S."/>
            <person name="Carver A."/>
            <person name="Calhoun S."/>
            <person name="Stillman K."/>
            <person name="Liu H."/>
            <person name="Lipzen A."/>
            <person name="Pangilinan J."/>
            <person name="Labutti K."/>
            <person name="Bruns T.D."/>
            <person name="Grigoriev I.V."/>
        </authorList>
    </citation>
    <scope>NUCLEOTIDE SEQUENCE [LARGE SCALE GENOMIC DNA]</scope>
    <source>
        <strain evidence="14 15">CBS 144469</strain>
    </source>
</reference>
<evidence type="ECO:0000256" key="7">
    <source>
        <dbReference type="PIRSR" id="PIRSR600269-50"/>
    </source>
</evidence>
<evidence type="ECO:0000259" key="13">
    <source>
        <dbReference type="Pfam" id="PF09248"/>
    </source>
</evidence>
<evidence type="ECO:0000313" key="15">
    <source>
        <dbReference type="Proteomes" id="UP000521943"/>
    </source>
</evidence>
<comment type="cofactor">
    <cofactor evidence="1">
        <name>Cu cation</name>
        <dbReference type="ChEBI" id="CHEBI:23378"/>
    </cofactor>
</comment>
<feature type="region of interest" description="Disordered" evidence="10">
    <location>
        <begin position="66"/>
        <end position="91"/>
    </location>
</feature>
<proteinExistence type="inferred from homology"/>
<evidence type="ECO:0000313" key="14">
    <source>
        <dbReference type="EMBL" id="KAF6752793.1"/>
    </source>
</evidence>
<feature type="active site" description="Schiff-base intermediate with substrate; via topaquinone" evidence="7">
    <location>
        <position position="513"/>
    </location>
</feature>
<dbReference type="GO" id="GO:0009308">
    <property type="term" value="P:amine metabolic process"/>
    <property type="evidence" value="ECO:0007669"/>
    <property type="project" value="UniProtKB-UniRule"/>
</dbReference>
<keyword evidence="6 9" id="KW-0186">Copper</keyword>
<dbReference type="Pfam" id="PF09248">
    <property type="entry name" value="DUF1965"/>
    <property type="match status" value="1"/>
</dbReference>
<keyword evidence="5 9" id="KW-0560">Oxidoreductase</keyword>
<dbReference type="AlphaFoldDB" id="A0A8H6M273"/>
<dbReference type="InterPro" id="IPR016182">
    <property type="entry name" value="Cu_amine_oxidase_N-reg"/>
</dbReference>
<sequence length="820" mass="90629">MRQARLHPLDAKRLIPIAASGTRSYAFLALLLAMAAGLGFIAGARDRFRVSDVCFGARRPASPDISIALSDGHTPQKCPSREPHAASPPAAKNVWAPLSSAEILDVKEWLLKPSQGLNLTEGANSTDSDNIVFLIEHYNPAKSDALGFLDDSKSPPPPYARVTINHGGVESPVTRDYLVGPLPTSSTTTIRQLTEIYHREDIPFNARGVPDVISMFGALGKTMAPLEAALKDLFNGTIKGDLLADTFTAGPSGGWGVNGSSRRYWVSWKVNAPGSWLLPSNLYTYVDSSGTDPSQWSVVKVVYHNQSFPSVSSFLDAYTNNSIVRFPLPSFGNNTWTTRKRIGKPRELDTLPGPRSVSFAGLRFKVDKKRGYVSWLGWGMYLSFDRDMGLSLWDVRFRGERIAYQIAPQECLVQYTGHDPVQSITTWMDRFFGMGMFTKDLFPNYDCPAEAVFLPATLYHPLLGPITRERAICIFEMDTGRPLTRHYGDFPGESGAVKGYVLTVRSIATLGNYDYLFDYIFHLDGTIEVKVSASGYLQGGYWTPDQADYGSRINRNNMGNVHDHVINFKVDLDIAGVNNTFRKTTSVVEPVSLPWLDDDDWRLDGPNKEVLQHKLAFTYVDQEGDASRVSYPANFKEVFAIVNRDAKNAWGSERGYAVRPGLSPIHNTITKSNRMLKNANWAAHNLAVSLRKDTEPSSSSMWNLHLPGDPPVDFDKFFDGEDIAQKDLVLWINVGTHHQPVAEDAPTTKTNLAASSFFLAPVNYFDSDIAMESLNAITLDLVGTDPTSAPAYQFDDNGVPQSFNCISDAPPSFSYDPQVG</sequence>
<dbReference type="SUPFAM" id="SSF49998">
    <property type="entry name" value="Amine oxidase catalytic domain"/>
    <property type="match status" value="1"/>
</dbReference>
<comment type="caution">
    <text evidence="14">The sequence shown here is derived from an EMBL/GenBank/DDBJ whole genome shotgun (WGS) entry which is preliminary data.</text>
</comment>
<dbReference type="GO" id="GO:0008131">
    <property type="term" value="F:primary methylamine oxidase activity"/>
    <property type="evidence" value="ECO:0007669"/>
    <property type="project" value="InterPro"/>
</dbReference>
<comment type="similarity">
    <text evidence="2 9">Belongs to the copper/topaquinone oxidase family.</text>
</comment>
<dbReference type="Gene3D" id="2.70.98.20">
    <property type="entry name" value="Copper amine oxidase, catalytic domain"/>
    <property type="match status" value="1"/>
</dbReference>
<name>A0A8H6M273_9AGAR</name>
<feature type="active site" description="Proton acceptor" evidence="7">
    <location>
        <position position="429"/>
    </location>
</feature>
<dbReference type="PANTHER" id="PTHR10638">
    <property type="entry name" value="COPPER AMINE OXIDASE"/>
    <property type="match status" value="1"/>
</dbReference>
<feature type="transmembrane region" description="Helical" evidence="11">
    <location>
        <begin position="25"/>
        <end position="44"/>
    </location>
</feature>
<evidence type="ECO:0000259" key="12">
    <source>
        <dbReference type="Pfam" id="PF01179"/>
    </source>
</evidence>
<keyword evidence="11" id="KW-0472">Membrane</keyword>
<evidence type="ECO:0000256" key="4">
    <source>
        <dbReference type="ARBA" id="ARBA00022772"/>
    </source>
</evidence>
<feature type="domain" description="DUF1965" evidence="13">
    <location>
        <begin position="277"/>
        <end position="327"/>
    </location>
</feature>